<accession>A0A6J0I712</accession>
<feature type="region of interest" description="Disordered" evidence="1">
    <location>
        <begin position="229"/>
        <end position="261"/>
    </location>
</feature>
<dbReference type="Proteomes" id="UP000504624">
    <property type="component" value="Unplaced"/>
</dbReference>
<protein>
    <submittedName>
        <fullName evidence="3">Uncharacterized protein LOC108503200</fullName>
    </submittedName>
</protein>
<reference evidence="3" key="1">
    <citation type="submission" date="2025-08" db="UniProtKB">
        <authorList>
            <consortium name="RefSeq"/>
        </authorList>
    </citation>
    <scope>IDENTIFICATION</scope>
</reference>
<keyword evidence="2" id="KW-1185">Reference proteome</keyword>
<dbReference type="AlphaFoldDB" id="A0A6J0I712"/>
<evidence type="ECO:0000256" key="1">
    <source>
        <dbReference type="SAM" id="MobiDB-lite"/>
    </source>
</evidence>
<dbReference type="GeneID" id="108503200"/>
<sequence length="261" mass="29582">MHTDNCTFQLRMQQPAKAVCAPDSEVHKPWDETEVVFVCSGKLFMSREASKSSKIQLPQILFFLLQRNVTARYITHNLEKVPVHYHRMKTPRHKKNWKKNVLLVLVLLERFCHPATCRSGLKRKTPKYERGVFQLIPQPRSTECWKHVKHPALQSSSLESRSLVRAVTLLKLQIILYRSDYCVSWSVLTALPLLFPPHPSDLPLVSQLDPLTLRTFMYLLLLVSANSQGCGPGSKGTVTEMTPSHSPKSSALAQRCVGLSG</sequence>
<dbReference type="RefSeq" id="XP_017682460.1">
    <property type="nucleotide sequence ID" value="XM_017826971.1"/>
</dbReference>
<dbReference type="OrthoDB" id="9999986at2759"/>
<evidence type="ECO:0000313" key="3">
    <source>
        <dbReference type="RefSeq" id="XP_017682460.1"/>
    </source>
</evidence>
<gene>
    <name evidence="3" type="primary">LOC108503200</name>
</gene>
<evidence type="ECO:0000313" key="2">
    <source>
        <dbReference type="Proteomes" id="UP000504624"/>
    </source>
</evidence>
<feature type="compositionally biased region" description="Polar residues" evidence="1">
    <location>
        <begin position="236"/>
        <end position="252"/>
    </location>
</feature>
<organism evidence="2 3">
    <name type="scientific">Lepidothrix coronata</name>
    <name type="common">blue-crowned manakin</name>
    <dbReference type="NCBI Taxonomy" id="321398"/>
    <lineage>
        <taxon>Eukaryota</taxon>
        <taxon>Metazoa</taxon>
        <taxon>Chordata</taxon>
        <taxon>Craniata</taxon>
        <taxon>Vertebrata</taxon>
        <taxon>Euteleostomi</taxon>
        <taxon>Archelosauria</taxon>
        <taxon>Archosauria</taxon>
        <taxon>Dinosauria</taxon>
        <taxon>Saurischia</taxon>
        <taxon>Theropoda</taxon>
        <taxon>Coelurosauria</taxon>
        <taxon>Aves</taxon>
        <taxon>Neognathae</taxon>
        <taxon>Neoaves</taxon>
        <taxon>Telluraves</taxon>
        <taxon>Australaves</taxon>
        <taxon>Passeriformes</taxon>
        <taxon>Pipridae</taxon>
        <taxon>Lepidothrix</taxon>
    </lineage>
</organism>
<name>A0A6J0I712_9PASS</name>
<proteinExistence type="predicted"/>